<gene>
    <name evidence="2" type="ORF">BBK14_13950</name>
</gene>
<dbReference type="Pfam" id="PF01797">
    <property type="entry name" value="Y1_Tnp"/>
    <property type="match status" value="1"/>
</dbReference>
<dbReference type="Proteomes" id="UP000179769">
    <property type="component" value="Unassembled WGS sequence"/>
</dbReference>
<dbReference type="GO" id="GO:0006313">
    <property type="term" value="P:DNA transposition"/>
    <property type="evidence" value="ECO:0007669"/>
    <property type="project" value="InterPro"/>
</dbReference>
<dbReference type="InterPro" id="IPR036515">
    <property type="entry name" value="Transposase_17_sf"/>
</dbReference>
<comment type="caution">
    <text evidence="2">The sequence shown here is derived from an EMBL/GenBank/DDBJ whole genome shotgun (WGS) entry which is preliminary data.</text>
</comment>
<dbReference type="NCBIfam" id="NF033573">
    <property type="entry name" value="transpos_IS200"/>
    <property type="match status" value="1"/>
</dbReference>
<proteinExistence type="predicted"/>
<dbReference type="InterPro" id="IPR002686">
    <property type="entry name" value="Transposase_17"/>
</dbReference>
<sequence length="121" mass="13658">MVFVTKYRHGVLDAAMLDRCRKIMTDVCADFGAAMTEFNGEDDHVHLLVEYPPKTAVSTLVNSLKSVSARRLRSEYTDRVNRYSMHGHFWSPSYFAASASGAPLASLREYIDRQQQPAATR</sequence>
<dbReference type="PANTHER" id="PTHR33360:SF2">
    <property type="entry name" value="TRANSPOSASE FOR INSERTION SEQUENCE ELEMENT IS200"/>
    <property type="match status" value="1"/>
</dbReference>
<reference evidence="3" key="1">
    <citation type="submission" date="2016-07" db="EMBL/GenBank/DDBJ databases">
        <title>Frankia sp. NRRL B-16219 Genome sequencing.</title>
        <authorList>
            <person name="Ghodhbane-Gtari F."/>
            <person name="Swanson E."/>
            <person name="Gueddou A."/>
            <person name="Louati M."/>
            <person name="Nouioui I."/>
            <person name="Hezbri K."/>
            <person name="Abebe-Akele F."/>
            <person name="Simpson S."/>
            <person name="Morris K."/>
            <person name="Thomas K."/>
            <person name="Gtari M."/>
            <person name="Tisa L.S."/>
        </authorList>
    </citation>
    <scope>NUCLEOTIDE SEQUENCE [LARGE SCALE GENOMIC DNA]</scope>
    <source>
        <strain evidence="3">NRRL B-16219</strain>
    </source>
</reference>
<keyword evidence="3" id="KW-1185">Reference proteome</keyword>
<name>A0A1S1QYJ7_9ACTN</name>
<dbReference type="SUPFAM" id="SSF143422">
    <property type="entry name" value="Transposase IS200-like"/>
    <property type="match status" value="1"/>
</dbReference>
<evidence type="ECO:0000313" key="3">
    <source>
        <dbReference type="Proteomes" id="UP000179769"/>
    </source>
</evidence>
<dbReference type="PANTHER" id="PTHR33360">
    <property type="entry name" value="TRANSPOSASE FOR INSERTION SEQUENCE ELEMENT IS200"/>
    <property type="match status" value="1"/>
</dbReference>
<dbReference type="AlphaFoldDB" id="A0A1S1QYJ7"/>
<dbReference type="EMBL" id="MAXA01000102">
    <property type="protein sequence ID" value="OHV38599.1"/>
    <property type="molecule type" value="Genomic_DNA"/>
</dbReference>
<organism evidence="2 3">
    <name type="scientific">Parafrankia soli</name>
    <dbReference type="NCBI Taxonomy" id="2599596"/>
    <lineage>
        <taxon>Bacteria</taxon>
        <taxon>Bacillati</taxon>
        <taxon>Actinomycetota</taxon>
        <taxon>Actinomycetes</taxon>
        <taxon>Frankiales</taxon>
        <taxon>Frankiaceae</taxon>
        <taxon>Parafrankia</taxon>
    </lineage>
</organism>
<dbReference type="Gene3D" id="3.30.70.1290">
    <property type="entry name" value="Transposase IS200-like"/>
    <property type="match status" value="1"/>
</dbReference>
<evidence type="ECO:0000259" key="1">
    <source>
        <dbReference type="SMART" id="SM01321"/>
    </source>
</evidence>
<feature type="domain" description="Transposase IS200-like" evidence="1">
    <location>
        <begin position="2"/>
        <end position="114"/>
    </location>
</feature>
<evidence type="ECO:0000313" key="2">
    <source>
        <dbReference type="EMBL" id="OHV38599.1"/>
    </source>
</evidence>
<dbReference type="GO" id="GO:0004803">
    <property type="term" value="F:transposase activity"/>
    <property type="evidence" value="ECO:0007669"/>
    <property type="project" value="InterPro"/>
</dbReference>
<accession>A0A1S1QYJ7</accession>
<dbReference type="GO" id="GO:0003677">
    <property type="term" value="F:DNA binding"/>
    <property type="evidence" value="ECO:0007669"/>
    <property type="project" value="InterPro"/>
</dbReference>
<dbReference type="SMART" id="SM01321">
    <property type="entry name" value="Y1_Tnp"/>
    <property type="match status" value="1"/>
</dbReference>
<protein>
    <recommendedName>
        <fullName evidence="1">Transposase IS200-like domain-containing protein</fullName>
    </recommendedName>
</protein>